<keyword evidence="3 6" id="KW-0812">Transmembrane</keyword>
<feature type="transmembrane region" description="Helical" evidence="6">
    <location>
        <begin position="191"/>
        <end position="215"/>
    </location>
</feature>
<evidence type="ECO:0008006" key="11">
    <source>
        <dbReference type="Google" id="ProtNLM"/>
    </source>
</evidence>
<reference evidence="10" key="3">
    <citation type="submission" date="2022-09" db="EMBL/GenBank/DDBJ databases">
        <title>Complete genome sequence of Vulcanisaeta souniana.</title>
        <authorList>
            <person name="Kato S."/>
            <person name="Itoh T."/>
            <person name="Ohkuma M."/>
        </authorList>
    </citation>
    <scope>NUCLEOTIDE SEQUENCE [LARGE SCALE GENOMIC DNA]</scope>
    <source>
        <strain evidence="10">JCM 11219</strain>
    </source>
</reference>
<accession>A0A830EDA8</accession>
<dbReference type="InterPro" id="IPR050833">
    <property type="entry name" value="Poly_Biosynth_Transport"/>
</dbReference>
<name>A0A830EDA8_9CREN</name>
<keyword evidence="4 6" id="KW-1133">Transmembrane helix</keyword>
<evidence type="ECO:0000256" key="1">
    <source>
        <dbReference type="ARBA" id="ARBA00004651"/>
    </source>
</evidence>
<evidence type="ECO:0000313" key="7">
    <source>
        <dbReference type="EMBL" id="BDR91640.1"/>
    </source>
</evidence>
<protein>
    <recommendedName>
        <fullName evidence="11">Polysaccharide biosynthesis protein</fullName>
    </recommendedName>
</protein>
<proteinExistence type="predicted"/>
<dbReference type="EMBL" id="BMNM01000001">
    <property type="protein sequence ID" value="GGI71691.1"/>
    <property type="molecule type" value="Genomic_DNA"/>
</dbReference>
<reference evidence="7" key="4">
    <citation type="journal article" date="2023" name="Microbiol. Resour. Announc.">
        <title>Complete Genome Sequence of Vulcanisaeta souniana Strain IC-059, a Hyperthermophilic Archaeon Isolated from Hot Spring Water in Japan.</title>
        <authorList>
            <person name="Kato S."/>
            <person name="Itoh T."/>
            <person name="Wu L."/>
            <person name="Ma J."/>
            <person name="Ohkuma M."/>
        </authorList>
    </citation>
    <scope>NUCLEOTIDE SEQUENCE</scope>
    <source>
        <strain evidence="7">JCM 11219</strain>
    </source>
</reference>
<dbReference type="OrthoDB" id="29185at2157"/>
<evidence type="ECO:0000256" key="3">
    <source>
        <dbReference type="ARBA" id="ARBA00022692"/>
    </source>
</evidence>
<reference evidence="8" key="2">
    <citation type="submission" date="2020-09" db="EMBL/GenBank/DDBJ databases">
        <authorList>
            <person name="Sun Q."/>
            <person name="Ohkuma M."/>
        </authorList>
    </citation>
    <scope>NUCLEOTIDE SEQUENCE</scope>
    <source>
        <strain evidence="8">JCM 11219</strain>
    </source>
</reference>
<feature type="transmembrane region" description="Helical" evidence="6">
    <location>
        <begin position="122"/>
        <end position="144"/>
    </location>
</feature>
<dbReference type="Proteomes" id="UP001060771">
    <property type="component" value="Chromosome"/>
</dbReference>
<feature type="transmembrane region" description="Helical" evidence="6">
    <location>
        <begin position="443"/>
        <end position="463"/>
    </location>
</feature>
<dbReference type="PANTHER" id="PTHR30250">
    <property type="entry name" value="PST FAMILY PREDICTED COLANIC ACID TRANSPORTER"/>
    <property type="match status" value="1"/>
</dbReference>
<evidence type="ECO:0000313" key="10">
    <source>
        <dbReference type="Proteomes" id="UP001060771"/>
    </source>
</evidence>
<feature type="transmembrane region" description="Helical" evidence="6">
    <location>
        <begin position="42"/>
        <end position="62"/>
    </location>
</feature>
<evidence type="ECO:0000313" key="9">
    <source>
        <dbReference type="Proteomes" id="UP000657075"/>
    </source>
</evidence>
<dbReference type="RefSeq" id="WP_188602565.1">
    <property type="nucleotide sequence ID" value="NZ_AP026830.1"/>
</dbReference>
<keyword evidence="10" id="KW-1185">Reference proteome</keyword>
<keyword evidence="5 6" id="KW-0472">Membrane</keyword>
<dbReference type="Proteomes" id="UP000657075">
    <property type="component" value="Unassembled WGS sequence"/>
</dbReference>
<feature type="transmembrane region" description="Helical" evidence="6">
    <location>
        <begin position="83"/>
        <end position="110"/>
    </location>
</feature>
<comment type="subcellular location">
    <subcellularLocation>
        <location evidence="1">Cell membrane</location>
        <topology evidence="1">Multi-pass membrane protein</topology>
    </subcellularLocation>
</comment>
<feature type="transmembrane region" description="Helical" evidence="6">
    <location>
        <begin position="418"/>
        <end position="437"/>
    </location>
</feature>
<keyword evidence="2" id="KW-1003">Cell membrane</keyword>
<dbReference type="GO" id="GO:0005886">
    <property type="term" value="C:plasma membrane"/>
    <property type="evidence" value="ECO:0007669"/>
    <property type="project" value="UniProtKB-SubCell"/>
</dbReference>
<feature type="transmembrane region" description="Helical" evidence="6">
    <location>
        <begin position="339"/>
        <end position="358"/>
    </location>
</feature>
<feature type="transmembrane region" description="Helical" evidence="6">
    <location>
        <begin position="7"/>
        <end position="30"/>
    </location>
</feature>
<dbReference type="PANTHER" id="PTHR30250:SF26">
    <property type="entry name" value="PSMA PROTEIN"/>
    <property type="match status" value="1"/>
</dbReference>
<evidence type="ECO:0000256" key="6">
    <source>
        <dbReference type="SAM" id="Phobius"/>
    </source>
</evidence>
<evidence type="ECO:0000313" key="8">
    <source>
        <dbReference type="EMBL" id="GGI71691.1"/>
    </source>
</evidence>
<gene>
    <name evidence="8" type="ORF">GCM10007112_05600</name>
    <name evidence="7" type="ORF">Vsou_07330</name>
</gene>
<feature type="transmembrane region" description="Helical" evidence="6">
    <location>
        <begin position="253"/>
        <end position="276"/>
    </location>
</feature>
<sequence length="489" mass="52542">MVRESGVVGVVLNYLPTAVNYALGVAYIVVLTRYIPLVQYGYYNALFAIINSIGALIPISGISNAIAREGAIDHVMGGDSKPYFSAMVFMSLIMAAIYGLAIVLAVPIYLGSGIPRWLLGTAYIYAGTAFIQSIAGALGLYLWLTGRVASQGMGSTLNMLVMRLTQVVLIVVVRNVYALAISVLLGSIAQFIYYLGSAKGIANPSLGIGIIVSRIRGLLEFGFQSWILGYMGTLGFSLLTYLVYLYLGPDFSGIYGLAAVLANVVTALGPAVSTVLSSRVSHGLGLGVNVGRIFHDYAVPTFITATLMVQLIVLVLPVLPMVGIINGEYVRSIPYASVLLGYAPLAVIATVYTSYYWVVGRGWYAFIANIAGLGTGVLVYIMLHSLGIYMAIASNYIMYMVILVMYRHNEGWSVRSSNVLVIGSSLLLTLLSSSLLPIGDPPISWPLAQLISMIILLIALYVIKPLPNSLVNQVPRFAKPFIAPFTRVD</sequence>
<feature type="transmembrane region" description="Helical" evidence="6">
    <location>
        <begin position="164"/>
        <end position="185"/>
    </location>
</feature>
<evidence type="ECO:0000256" key="4">
    <source>
        <dbReference type="ARBA" id="ARBA00022989"/>
    </source>
</evidence>
<dbReference type="EMBL" id="AP026830">
    <property type="protein sequence ID" value="BDR91640.1"/>
    <property type="molecule type" value="Genomic_DNA"/>
</dbReference>
<dbReference type="GeneID" id="76206286"/>
<organism evidence="8 9">
    <name type="scientific">Vulcanisaeta souniana JCM 11219</name>
    <dbReference type="NCBI Taxonomy" id="1293586"/>
    <lineage>
        <taxon>Archaea</taxon>
        <taxon>Thermoproteota</taxon>
        <taxon>Thermoprotei</taxon>
        <taxon>Thermoproteales</taxon>
        <taxon>Thermoproteaceae</taxon>
        <taxon>Vulcanisaeta</taxon>
    </lineage>
</organism>
<evidence type="ECO:0000256" key="5">
    <source>
        <dbReference type="ARBA" id="ARBA00023136"/>
    </source>
</evidence>
<feature type="transmembrane region" description="Helical" evidence="6">
    <location>
        <begin position="297"/>
        <end position="319"/>
    </location>
</feature>
<reference evidence="8" key="1">
    <citation type="journal article" date="2014" name="Int. J. Syst. Evol. Microbiol.">
        <title>Complete genome sequence of Corynebacterium casei LMG S-19264T (=DSM 44701T), isolated from a smear-ripened cheese.</title>
        <authorList>
            <consortium name="US DOE Joint Genome Institute (JGI-PGF)"/>
            <person name="Walter F."/>
            <person name="Albersmeier A."/>
            <person name="Kalinowski J."/>
            <person name="Ruckert C."/>
        </authorList>
    </citation>
    <scope>NUCLEOTIDE SEQUENCE</scope>
    <source>
        <strain evidence="8">JCM 11219</strain>
    </source>
</reference>
<dbReference type="AlphaFoldDB" id="A0A830EDA8"/>
<feature type="transmembrane region" description="Helical" evidence="6">
    <location>
        <begin position="227"/>
        <end position="247"/>
    </location>
</feature>
<evidence type="ECO:0000256" key="2">
    <source>
        <dbReference type="ARBA" id="ARBA00022475"/>
    </source>
</evidence>